<evidence type="ECO:0000313" key="1">
    <source>
        <dbReference type="EMBL" id="MBL0388056.1"/>
    </source>
</evidence>
<proteinExistence type="predicted"/>
<name>A0ABS1JCR7_9BACL</name>
<dbReference type="EMBL" id="JAEQNB010000005">
    <property type="protein sequence ID" value="MBL0388056.1"/>
    <property type="molecule type" value="Genomic_DNA"/>
</dbReference>
<keyword evidence="2" id="KW-1185">Reference proteome</keyword>
<dbReference type="RefSeq" id="WP_201636669.1">
    <property type="nucleotide sequence ID" value="NZ_JAEQNB010000005.1"/>
</dbReference>
<reference evidence="1 2" key="1">
    <citation type="submission" date="2021-01" db="EMBL/GenBank/DDBJ databases">
        <title>Tumebacillus sp. strain ITR2 16S ribosomal RNA gene Genome sequencing and assembly.</title>
        <authorList>
            <person name="Kang M."/>
        </authorList>
    </citation>
    <scope>NUCLEOTIDE SEQUENCE [LARGE SCALE GENOMIC DNA]</scope>
    <source>
        <strain evidence="1 2">ITR2</strain>
    </source>
</reference>
<comment type="caution">
    <text evidence="1">The sequence shown here is derived from an EMBL/GenBank/DDBJ whole genome shotgun (WGS) entry which is preliminary data.</text>
</comment>
<sequence>MVVKVSLKMKDGSVQKARVTDCDSVEEALSFMKEMRPGVVEAYEGWEVAEEYEKKAP</sequence>
<evidence type="ECO:0000313" key="2">
    <source>
        <dbReference type="Proteomes" id="UP000602284"/>
    </source>
</evidence>
<gene>
    <name evidence="1" type="ORF">JJB07_15665</name>
</gene>
<accession>A0ABS1JCR7</accession>
<dbReference type="Proteomes" id="UP000602284">
    <property type="component" value="Unassembled WGS sequence"/>
</dbReference>
<protein>
    <submittedName>
        <fullName evidence="1">Uncharacterized protein</fullName>
    </submittedName>
</protein>
<organism evidence="1 2">
    <name type="scientific">Tumebacillus amylolyticus</name>
    <dbReference type="NCBI Taxonomy" id="2801339"/>
    <lineage>
        <taxon>Bacteria</taxon>
        <taxon>Bacillati</taxon>
        <taxon>Bacillota</taxon>
        <taxon>Bacilli</taxon>
        <taxon>Bacillales</taxon>
        <taxon>Alicyclobacillaceae</taxon>
        <taxon>Tumebacillus</taxon>
    </lineage>
</organism>